<accession>A0A1X7VYA2</accession>
<evidence type="ECO:0000313" key="1">
    <source>
        <dbReference type="EnsemblMetazoa" id="Aqu2.1.44439_001"/>
    </source>
</evidence>
<proteinExistence type="predicted"/>
<dbReference type="AlphaFoldDB" id="A0A1X7VYA2"/>
<reference evidence="1" key="1">
    <citation type="submission" date="2017-05" db="UniProtKB">
        <authorList>
            <consortium name="EnsemblMetazoa"/>
        </authorList>
    </citation>
    <scope>IDENTIFICATION</scope>
</reference>
<name>A0A1X7VYA2_AMPQE</name>
<organism evidence="1">
    <name type="scientific">Amphimedon queenslandica</name>
    <name type="common">Sponge</name>
    <dbReference type="NCBI Taxonomy" id="400682"/>
    <lineage>
        <taxon>Eukaryota</taxon>
        <taxon>Metazoa</taxon>
        <taxon>Porifera</taxon>
        <taxon>Demospongiae</taxon>
        <taxon>Heteroscleromorpha</taxon>
        <taxon>Haplosclerida</taxon>
        <taxon>Niphatidae</taxon>
        <taxon>Amphimedon</taxon>
    </lineage>
</organism>
<protein>
    <submittedName>
        <fullName evidence="1">Uncharacterized protein</fullName>
    </submittedName>
</protein>
<dbReference type="InParanoid" id="A0A1X7VYA2"/>
<dbReference type="EnsemblMetazoa" id="Aqu2.1.44439_001">
    <property type="protein sequence ID" value="Aqu2.1.44439_001"/>
    <property type="gene ID" value="Aqu2.1.44439"/>
</dbReference>
<sequence length="82" mass="9567">MLKKENDQYLEGFLAYTITNIDSKIATCSDISQYKIMNVKEAPIDNRKDHLDLLCFSNLFPTGHYGEYYPRQNYLALTLIIQ</sequence>